<accession>A0A0A6P293</accession>
<protein>
    <recommendedName>
        <fullName evidence="2">DUF4384 domain-containing protein</fullName>
    </recommendedName>
</protein>
<dbReference type="AlphaFoldDB" id="A0A0A6P293"/>
<organism evidence="3 4">
    <name type="scientific">Candidatus Thiomargarita nelsonii</name>
    <dbReference type="NCBI Taxonomy" id="1003181"/>
    <lineage>
        <taxon>Bacteria</taxon>
        <taxon>Pseudomonadati</taxon>
        <taxon>Pseudomonadota</taxon>
        <taxon>Gammaproteobacteria</taxon>
        <taxon>Thiotrichales</taxon>
        <taxon>Thiotrichaceae</taxon>
        <taxon>Thiomargarita</taxon>
    </lineage>
</organism>
<dbReference type="EMBL" id="JSZA02000219">
    <property type="protein sequence ID" value="KHD04985.1"/>
    <property type="molecule type" value="Genomic_DNA"/>
</dbReference>
<reference evidence="3 4" key="1">
    <citation type="journal article" date="2016" name="Front. Microbiol.">
        <title>Single-Cell (Meta-)Genomics of a Dimorphic Candidatus Thiomargarita nelsonii Reveals Genomic Plasticity.</title>
        <authorList>
            <person name="Flood B.E."/>
            <person name="Fliss P."/>
            <person name="Jones D.S."/>
            <person name="Dick G.J."/>
            <person name="Jain S."/>
            <person name="Kaster A.K."/>
            <person name="Winkel M."/>
            <person name="Mussmann M."/>
            <person name="Bailey J."/>
        </authorList>
    </citation>
    <scope>NUCLEOTIDE SEQUENCE [LARGE SCALE GENOMIC DNA]</scope>
    <source>
        <strain evidence="3">Hydrate Ridge</strain>
    </source>
</reference>
<feature type="chain" id="PRO_5002019512" description="DUF4384 domain-containing protein" evidence="1">
    <location>
        <begin position="21"/>
        <end position="219"/>
    </location>
</feature>
<sequence>MFKLFQIIALCVGINHLSFAAPIQVDIKYLYYRNGWDNYKTLKNGAVLYRQKDFLKIVFTPSERAYVYIFAKGSSGNIYRIFPMQAFKGKVVNNFNPVLPGVDYYVPKKGKAFSLGGSAGKETLYFIVSKVPDASLESRYSEILQARSIKTPASEMVASRAFEDEVLSRDISDIVYDPVSEQKATAVYEINEAGKQFIVIRDRLLSCDGCVSRVSYYLR</sequence>
<feature type="signal peptide" evidence="1">
    <location>
        <begin position="1"/>
        <end position="20"/>
    </location>
</feature>
<comment type="caution">
    <text evidence="3">The sequence shown here is derived from an EMBL/GenBank/DDBJ whole genome shotgun (WGS) entry which is preliminary data.</text>
</comment>
<evidence type="ECO:0000256" key="1">
    <source>
        <dbReference type="SAM" id="SignalP"/>
    </source>
</evidence>
<evidence type="ECO:0000259" key="2">
    <source>
        <dbReference type="Pfam" id="PF14326"/>
    </source>
</evidence>
<keyword evidence="1" id="KW-0732">Signal</keyword>
<evidence type="ECO:0000313" key="4">
    <source>
        <dbReference type="Proteomes" id="UP000030428"/>
    </source>
</evidence>
<gene>
    <name evidence="3" type="ORF">PN36_30185</name>
</gene>
<dbReference type="Proteomes" id="UP000030428">
    <property type="component" value="Unassembled WGS sequence"/>
</dbReference>
<keyword evidence="4" id="KW-1185">Reference proteome</keyword>
<evidence type="ECO:0000313" key="3">
    <source>
        <dbReference type="EMBL" id="KHD04985.1"/>
    </source>
</evidence>
<dbReference type="InterPro" id="IPR025493">
    <property type="entry name" value="DUF4384"/>
</dbReference>
<name>A0A0A6P293_9GAMM</name>
<dbReference type="Pfam" id="PF14326">
    <property type="entry name" value="DUF4384"/>
    <property type="match status" value="1"/>
</dbReference>
<proteinExistence type="predicted"/>
<feature type="domain" description="DUF4384" evidence="2">
    <location>
        <begin position="49"/>
        <end position="132"/>
    </location>
</feature>